<dbReference type="GO" id="GO:0005634">
    <property type="term" value="C:nucleus"/>
    <property type="evidence" value="ECO:0007669"/>
    <property type="project" value="TreeGrafter"/>
</dbReference>
<evidence type="ECO:0000313" key="4">
    <source>
        <dbReference type="EMBL" id="WZN58720.1"/>
    </source>
</evidence>
<proteinExistence type="inferred from homology"/>
<reference evidence="4 5" key="1">
    <citation type="submission" date="2024-03" db="EMBL/GenBank/DDBJ databases">
        <title>Complete genome sequence of the green alga Chloropicon roscoffensis RCC1871.</title>
        <authorList>
            <person name="Lemieux C."/>
            <person name="Pombert J.-F."/>
            <person name="Otis C."/>
            <person name="Turmel M."/>
        </authorList>
    </citation>
    <scope>NUCLEOTIDE SEQUENCE [LARGE SCALE GENOMIC DNA]</scope>
    <source>
        <strain evidence="4 5">RCC1871</strain>
    </source>
</reference>
<sequence>MKQSTLLNFFGRPNGVTTTARKHFDALHERSFEEARPVSPAQDSDAPHSSRAEIEEVEPEPEGDVVFRVGAAKPTTVGDEGRASGSGDEAAEGSRSQSSESDEEAEDEVAAMPAKSDYERQRAERMQRNREALLRLVGSKSCAAMVGAGRSGPPRAKKKPKRPPKQKTEPVRRSRRKAALPALGPGTPSDDDGDVLAPSVVLEEETLDFAPTAVADYDCTADATTSGVSALRSHDSGVDEAFSKLRVVSPESTATCMRRVYSIDFDESCARKDRDGTLVVAGEKGLASILAVLSTGGTLPLLDCKLSRSWIASVEFVGRGAERLLSASNDGEVNLWNLCLSAWDPKVGANVPSNLFSHRAHDKGIFSMCHRENKVLTGSKDCTVGLSLMAESSIRTVAYYDEIHSGVVKSVAFGAGEGEFASAGNDRDIRLCDLRADPNKGSGVIEGAHHSAINGLQYSPDGTLLLSSSFDPILRVHDLRNPAAPLLELQGHLAGRAKSIQGPVFAAGGRRVVATGERTGLLTIYDCTGSGALVSHGSMDFNPSKLCSVDGGGLTFMAAAGQGELSLLKPSM</sequence>
<accession>A0AAX4NX01</accession>
<evidence type="ECO:0000313" key="5">
    <source>
        <dbReference type="Proteomes" id="UP001472866"/>
    </source>
</evidence>
<comment type="similarity">
    <text evidence="1">Belongs to the WD repeat DDB2/WDR76 family.</text>
</comment>
<dbReference type="InterPro" id="IPR050853">
    <property type="entry name" value="WD_repeat_DNA-damage-binding"/>
</dbReference>
<evidence type="ECO:0000256" key="2">
    <source>
        <dbReference type="PROSITE-ProRule" id="PRU00221"/>
    </source>
</evidence>
<feature type="compositionally biased region" description="Acidic residues" evidence="3">
    <location>
        <begin position="100"/>
        <end position="109"/>
    </location>
</feature>
<dbReference type="InterPro" id="IPR036322">
    <property type="entry name" value="WD40_repeat_dom_sf"/>
</dbReference>
<evidence type="ECO:0000256" key="1">
    <source>
        <dbReference type="ARBA" id="ARBA00005434"/>
    </source>
</evidence>
<feature type="region of interest" description="Disordered" evidence="3">
    <location>
        <begin position="1"/>
        <end position="125"/>
    </location>
</feature>
<dbReference type="PANTHER" id="PTHR14773">
    <property type="entry name" value="WD REPEAT-CONTAINING PROTEIN 76"/>
    <property type="match status" value="1"/>
</dbReference>
<organism evidence="4 5">
    <name type="scientific">Chloropicon roscoffensis</name>
    <dbReference type="NCBI Taxonomy" id="1461544"/>
    <lineage>
        <taxon>Eukaryota</taxon>
        <taxon>Viridiplantae</taxon>
        <taxon>Chlorophyta</taxon>
        <taxon>Chloropicophyceae</taxon>
        <taxon>Chloropicales</taxon>
        <taxon>Chloropicaceae</taxon>
        <taxon>Chloropicon</taxon>
    </lineage>
</organism>
<gene>
    <name evidence="4" type="ORF">HKI87_01g02440</name>
</gene>
<feature type="repeat" description="WD" evidence="2">
    <location>
        <begin position="446"/>
        <end position="481"/>
    </location>
</feature>
<dbReference type="GO" id="GO:2000001">
    <property type="term" value="P:regulation of DNA damage checkpoint"/>
    <property type="evidence" value="ECO:0007669"/>
    <property type="project" value="TreeGrafter"/>
</dbReference>
<feature type="compositionally biased region" description="Basic and acidic residues" evidence="3">
    <location>
        <begin position="116"/>
        <end position="125"/>
    </location>
</feature>
<dbReference type="Pfam" id="PF00400">
    <property type="entry name" value="WD40"/>
    <property type="match status" value="1"/>
</dbReference>
<feature type="region of interest" description="Disordered" evidence="3">
    <location>
        <begin position="144"/>
        <end position="194"/>
    </location>
</feature>
<dbReference type="SUPFAM" id="SSF50978">
    <property type="entry name" value="WD40 repeat-like"/>
    <property type="match status" value="1"/>
</dbReference>
<protein>
    <submittedName>
        <fullName evidence="4">WD40 repeat domain-containing protein</fullName>
    </submittedName>
</protein>
<feature type="compositionally biased region" description="Basic residues" evidence="3">
    <location>
        <begin position="155"/>
        <end position="165"/>
    </location>
</feature>
<name>A0AAX4NX01_9CHLO</name>
<dbReference type="Gene3D" id="2.130.10.10">
    <property type="entry name" value="YVTN repeat-like/Quinoprotein amine dehydrogenase"/>
    <property type="match status" value="2"/>
</dbReference>
<dbReference type="SMART" id="SM00320">
    <property type="entry name" value="WD40"/>
    <property type="match status" value="5"/>
</dbReference>
<evidence type="ECO:0000256" key="3">
    <source>
        <dbReference type="SAM" id="MobiDB-lite"/>
    </source>
</evidence>
<dbReference type="InterPro" id="IPR015943">
    <property type="entry name" value="WD40/YVTN_repeat-like_dom_sf"/>
</dbReference>
<feature type="compositionally biased region" description="Basic and acidic residues" evidence="3">
    <location>
        <begin position="45"/>
        <end position="54"/>
    </location>
</feature>
<dbReference type="GO" id="GO:0003677">
    <property type="term" value="F:DNA binding"/>
    <property type="evidence" value="ECO:0007669"/>
    <property type="project" value="TreeGrafter"/>
</dbReference>
<keyword evidence="2" id="KW-0853">WD repeat</keyword>
<keyword evidence="5" id="KW-1185">Reference proteome</keyword>
<dbReference type="Proteomes" id="UP001472866">
    <property type="component" value="Chromosome 01"/>
</dbReference>
<dbReference type="AlphaFoldDB" id="A0AAX4NX01"/>
<feature type="compositionally biased region" description="Basic and acidic residues" evidence="3">
    <location>
        <begin position="22"/>
        <end position="36"/>
    </location>
</feature>
<dbReference type="InterPro" id="IPR001680">
    <property type="entry name" value="WD40_rpt"/>
</dbReference>
<dbReference type="PANTHER" id="PTHR14773:SF2">
    <property type="entry name" value="(WILD MALAYSIAN BANANA) HYPOTHETICAL PROTEIN"/>
    <property type="match status" value="1"/>
</dbReference>
<dbReference type="PROSITE" id="PS50082">
    <property type="entry name" value="WD_REPEATS_2"/>
    <property type="match status" value="1"/>
</dbReference>
<dbReference type="EMBL" id="CP151501">
    <property type="protein sequence ID" value="WZN58720.1"/>
    <property type="molecule type" value="Genomic_DNA"/>
</dbReference>